<accession>A0A2P2JJM6</accession>
<dbReference type="EMBL" id="GGEC01013161">
    <property type="protein sequence ID" value="MBW93644.1"/>
    <property type="molecule type" value="Transcribed_RNA"/>
</dbReference>
<sequence length="45" mass="4864">MILIKLTGRLPSSVPPEAGKSEIPVQIFCLGASSQMLDFWVTCAQ</sequence>
<proteinExistence type="predicted"/>
<evidence type="ECO:0000313" key="1">
    <source>
        <dbReference type="EMBL" id="MBW93644.1"/>
    </source>
</evidence>
<name>A0A2P2JJM6_RHIMU</name>
<protein>
    <submittedName>
        <fullName evidence="1">ATP binding protein</fullName>
    </submittedName>
</protein>
<dbReference type="AlphaFoldDB" id="A0A2P2JJM6"/>
<reference evidence="1" key="1">
    <citation type="submission" date="2018-02" db="EMBL/GenBank/DDBJ databases">
        <title>Rhizophora mucronata_Transcriptome.</title>
        <authorList>
            <person name="Meera S.P."/>
            <person name="Sreeshan A."/>
            <person name="Augustine A."/>
        </authorList>
    </citation>
    <scope>NUCLEOTIDE SEQUENCE</scope>
    <source>
        <tissue evidence="1">Leaf</tissue>
    </source>
</reference>
<organism evidence="1">
    <name type="scientific">Rhizophora mucronata</name>
    <name type="common">Asiatic mangrove</name>
    <dbReference type="NCBI Taxonomy" id="61149"/>
    <lineage>
        <taxon>Eukaryota</taxon>
        <taxon>Viridiplantae</taxon>
        <taxon>Streptophyta</taxon>
        <taxon>Embryophyta</taxon>
        <taxon>Tracheophyta</taxon>
        <taxon>Spermatophyta</taxon>
        <taxon>Magnoliopsida</taxon>
        <taxon>eudicotyledons</taxon>
        <taxon>Gunneridae</taxon>
        <taxon>Pentapetalae</taxon>
        <taxon>rosids</taxon>
        <taxon>fabids</taxon>
        <taxon>Malpighiales</taxon>
        <taxon>Rhizophoraceae</taxon>
        <taxon>Rhizophora</taxon>
    </lineage>
</organism>